<dbReference type="InterPro" id="IPR036390">
    <property type="entry name" value="WH_DNA-bd_sf"/>
</dbReference>
<dbReference type="InterPro" id="IPR012967">
    <property type="entry name" value="COMT_dimerisation"/>
</dbReference>
<dbReference type="Pfam" id="PF00891">
    <property type="entry name" value="Methyltransf_2"/>
    <property type="match status" value="1"/>
</dbReference>
<dbReference type="InterPro" id="IPR036388">
    <property type="entry name" value="WH-like_DNA-bd_sf"/>
</dbReference>
<organism evidence="6 7">
    <name type="scientific">Phanerochaete carnosa (strain HHB-10118-sp)</name>
    <name type="common">White-rot fungus</name>
    <name type="synonym">Peniophora carnosa</name>
    <dbReference type="NCBI Taxonomy" id="650164"/>
    <lineage>
        <taxon>Eukaryota</taxon>
        <taxon>Fungi</taxon>
        <taxon>Dikarya</taxon>
        <taxon>Basidiomycota</taxon>
        <taxon>Agaricomycotina</taxon>
        <taxon>Agaricomycetes</taxon>
        <taxon>Polyporales</taxon>
        <taxon>Phanerochaetaceae</taxon>
        <taxon>Phanerochaete</taxon>
    </lineage>
</organism>
<accession>K5W406</accession>
<evidence type="ECO:0000313" key="6">
    <source>
        <dbReference type="EMBL" id="EKM58628.1"/>
    </source>
</evidence>
<keyword evidence="2" id="KW-0808">Transferase</keyword>
<evidence type="ECO:0000259" key="4">
    <source>
        <dbReference type="Pfam" id="PF00891"/>
    </source>
</evidence>
<name>K5W406_PHACS</name>
<dbReference type="PANTHER" id="PTHR43712">
    <property type="entry name" value="PUTATIVE (AFU_ORTHOLOGUE AFUA_4G14580)-RELATED"/>
    <property type="match status" value="1"/>
</dbReference>
<keyword evidence="3" id="KW-0949">S-adenosyl-L-methionine</keyword>
<gene>
    <name evidence="6" type="ORF">PHACADRAFT_253095</name>
</gene>
<dbReference type="Gene3D" id="3.40.50.150">
    <property type="entry name" value="Vaccinia Virus protein VP39"/>
    <property type="match status" value="1"/>
</dbReference>
<dbReference type="InterPro" id="IPR029063">
    <property type="entry name" value="SAM-dependent_MTases_sf"/>
</dbReference>
<dbReference type="InParanoid" id="K5W406"/>
<evidence type="ECO:0000256" key="3">
    <source>
        <dbReference type="ARBA" id="ARBA00022691"/>
    </source>
</evidence>
<dbReference type="PROSITE" id="PS51683">
    <property type="entry name" value="SAM_OMT_II"/>
    <property type="match status" value="1"/>
</dbReference>
<proteinExistence type="predicted"/>
<reference evidence="6 7" key="1">
    <citation type="journal article" date="2012" name="BMC Genomics">
        <title>Comparative genomics of the white-rot fungi, Phanerochaete carnosa and P. chrysosporium, to elucidate the genetic basis of the distinct wood types they colonize.</title>
        <authorList>
            <person name="Suzuki H."/>
            <person name="MacDonald J."/>
            <person name="Syed K."/>
            <person name="Salamov A."/>
            <person name="Hori C."/>
            <person name="Aerts A."/>
            <person name="Henrissat B."/>
            <person name="Wiebenga A."/>
            <person name="vanKuyk P.A."/>
            <person name="Barry K."/>
            <person name="Lindquist E."/>
            <person name="LaButti K."/>
            <person name="Lapidus A."/>
            <person name="Lucas S."/>
            <person name="Coutinho P."/>
            <person name="Gong Y."/>
            <person name="Samejima M."/>
            <person name="Mahadevan R."/>
            <person name="Abou-Zaid M."/>
            <person name="de Vries R.P."/>
            <person name="Igarashi K."/>
            <person name="Yadav J.S."/>
            <person name="Grigoriev I.V."/>
            <person name="Master E.R."/>
        </authorList>
    </citation>
    <scope>NUCLEOTIDE SEQUENCE [LARGE SCALE GENOMIC DNA]</scope>
    <source>
        <strain evidence="6 7">HHB-10118-sp</strain>
    </source>
</reference>
<dbReference type="HOGENOM" id="CLU_005533_0_3_1"/>
<dbReference type="Pfam" id="PF08100">
    <property type="entry name" value="Dimerisation"/>
    <property type="match status" value="1"/>
</dbReference>
<evidence type="ECO:0000256" key="1">
    <source>
        <dbReference type="ARBA" id="ARBA00022603"/>
    </source>
</evidence>
<dbReference type="KEGG" id="pco:PHACADRAFT_253095"/>
<protein>
    <submittedName>
        <fullName evidence="6">Uncharacterized protein</fullName>
    </submittedName>
</protein>
<feature type="domain" description="O-methyltransferase dimerisation" evidence="5">
    <location>
        <begin position="94"/>
        <end position="166"/>
    </location>
</feature>
<dbReference type="OrthoDB" id="2410195at2759"/>
<dbReference type="STRING" id="650164.K5W406"/>
<dbReference type="Gene3D" id="1.10.10.10">
    <property type="entry name" value="Winged helix-like DNA-binding domain superfamily/Winged helix DNA-binding domain"/>
    <property type="match status" value="1"/>
</dbReference>
<sequence>MSNCAAANGAVDALSELKALSKIIQDSISSIEASLASKNTEFPSPYTSISVESEAARMQPEVDRACALIISAAYQLINSVRSPRLTLIVVGTLYTLSAALGVAAAANVAEVLREAGPNGAHVIEIARASNIDPSKLARVLRLLATNHIFVEVVPDVFAHNRISSCLDTGKSVKAILDSPETKHVDTVGSVAGVGHVTDEAMKSGGYLQEALFDQKFARSQEPNETALNIAFDTKLPVWEWYEQKGNEHRRQRFGIAMEGTKQAVPPNAILEGFDWKDLNEDAVVVDVGGGIGSQSMTLAQNHSHLRFVVQDRDPVVKDAVQFWDGQLPGALKSGKVTLQAHDFFAPQPVRNASVFLLRNIMHDWSDKYCLHILRHLRDAAAPNTRLLVVDSLILYACEDDDSVKGIPGAERSVPPKPLLPNMGHVATVPYHGDIQMMELLNGKERTLKQMKELMERTGWNVVQVHQSLAFSAAKVIGVPA</sequence>
<dbReference type="InterPro" id="IPR016461">
    <property type="entry name" value="COMT-like"/>
</dbReference>
<evidence type="ECO:0000313" key="7">
    <source>
        <dbReference type="Proteomes" id="UP000008370"/>
    </source>
</evidence>
<dbReference type="EMBL" id="JH930470">
    <property type="protein sequence ID" value="EKM58628.1"/>
    <property type="molecule type" value="Genomic_DNA"/>
</dbReference>
<dbReference type="InterPro" id="IPR001077">
    <property type="entry name" value="COMT_C"/>
</dbReference>
<dbReference type="GO" id="GO:0008171">
    <property type="term" value="F:O-methyltransferase activity"/>
    <property type="evidence" value="ECO:0007669"/>
    <property type="project" value="InterPro"/>
</dbReference>
<evidence type="ECO:0000256" key="2">
    <source>
        <dbReference type="ARBA" id="ARBA00022679"/>
    </source>
</evidence>
<dbReference type="RefSeq" id="XP_007393933.1">
    <property type="nucleotide sequence ID" value="XM_007393871.1"/>
</dbReference>
<keyword evidence="1" id="KW-0489">Methyltransferase</keyword>
<dbReference type="Proteomes" id="UP000008370">
    <property type="component" value="Unassembled WGS sequence"/>
</dbReference>
<dbReference type="SUPFAM" id="SSF46785">
    <property type="entry name" value="Winged helix' DNA-binding domain"/>
    <property type="match status" value="1"/>
</dbReference>
<dbReference type="GO" id="GO:0032259">
    <property type="term" value="P:methylation"/>
    <property type="evidence" value="ECO:0007669"/>
    <property type="project" value="UniProtKB-KW"/>
</dbReference>
<dbReference type="AlphaFoldDB" id="K5W406"/>
<dbReference type="PANTHER" id="PTHR43712:SF2">
    <property type="entry name" value="O-METHYLTRANSFERASE CICE"/>
    <property type="match status" value="1"/>
</dbReference>
<evidence type="ECO:0000259" key="5">
    <source>
        <dbReference type="Pfam" id="PF08100"/>
    </source>
</evidence>
<keyword evidence="7" id="KW-1185">Reference proteome</keyword>
<dbReference type="SUPFAM" id="SSF53335">
    <property type="entry name" value="S-adenosyl-L-methionine-dependent methyltransferases"/>
    <property type="match status" value="1"/>
</dbReference>
<feature type="domain" description="O-methyltransferase C-terminal" evidence="4">
    <location>
        <begin position="240"/>
        <end position="394"/>
    </location>
</feature>
<dbReference type="GeneID" id="18915669"/>